<protein>
    <submittedName>
        <fullName evidence="1">Uncharacterized protein</fullName>
    </submittedName>
</protein>
<comment type="caution">
    <text evidence="1">The sequence shown here is derived from an EMBL/GenBank/DDBJ whole genome shotgun (WGS) entry which is preliminary data.</text>
</comment>
<organism evidence="1 2">
    <name type="scientific">Candidatus Magasanikbacteria bacterium GW2011_GWA2_56_11</name>
    <dbReference type="NCBI Taxonomy" id="1619044"/>
    <lineage>
        <taxon>Bacteria</taxon>
        <taxon>Candidatus Magasanikiibacteriota</taxon>
    </lineage>
</organism>
<evidence type="ECO:0000313" key="1">
    <source>
        <dbReference type="EMBL" id="KKW41931.1"/>
    </source>
</evidence>
<reference evidence="1 2" key="1">
    <citation type="journal article" date="2015" name="Nature">
        <title>rRNA introns, odd ribosomes, and small enigmatic genomes across a large radiation of phyla.</title>
        <authorList>
            <person name="Brown C.T."/>
            <person name="Hug L.A."/>
            <person name="Thomas B.C."/>
            <person name="Sharon I."/>
            <person name="Castelle C.J."/>
            <person name="Singh A."/>
            <person name="Wilkins M.J."/>
            <person name="Williams K.H."/>
            <person name="Banfield J.F."/>
        </authorList>
    </citation>
    <scope>NUCLEOTIDE SEQUENCE [LARGE SCALE GENOMIC DNA]</scope>
</reference>
<gene>
    <name evidence="1" type="ORF">UY92_C0012G0010</name>
</gene>
<dbReference type="AlphaFoldDB" id="A0A0G1YFA5"/>
<dbReference type="Proteomes" id="UP000033870">
    <property type="component" value="Unassembled WGS sequence"/>
</dbReference>
<proteinExistence type="predicted"/>
<name>A0A0G1YFA5_9BACT</name>
<dbReference type="EMBL" id="LCRX01000012">
    <property type="protein sequence ID" value="KKW41931.1"/>
    <property type="molecule type" value="Genomic_DNA"/>
</dbReference>
<sequence>MVKLIKSIAKRPFLKQVTKDWLFIPEKTSLSTLENFLNCKAILKKRGIQNTNLSIFCEKTRERRIKRLAKETVDKDYNFQVLPIDFDVSENRYLDPKFIEKKEKLVLKHDLWALQSPENLKKYHKLFEEKFEFLRKAGPNAHTRAVREWWEKKINELEKKN</sequence>
<evidence type="ECO:0000313" key="2">
    <source>
        <dbReference type="Proteomes" id="UP000033870"/>
    </source>
</evidence>
<accession>A0A0G1YFA5</accession>